<sequence>MINNKKDANSIFAILPYEILNYIIIHLPLHDRIQCIQVSKAWRSLFLSSSGMWSDISECNNMACNLVRYKLNGKDIHKVNLTTGANKQDGIDFLLRSGCSNINFCIKNGIQ</sequence>
<name>A0AAD5PFT7_9FUNG</name>
<evidence type="ECO:0000313" key="2">
    <source>
        <dbReference type="EMBL" id="KAI9268970.1"/>
    </source>
</evidence>
<gene>
    <name evidence="2" type="ORF">BDA99DRAFT_338590</name>
</gene>
<dbReference type="CDD" id="cd09917">
    <property type="entry name" value="F-box_SF"/>
    <property type="match status" value="1"/>
</dbReference>
<comment type="caution">
    <text evidence="2">The sequence shown here is derived from an EMBL/GenBank/DDBJ whole genome shotgun (WGS) entry which is preliminary data.</text>
</comment>
<dbReference type="InterPro" id="IPR036047">
    <property type="entry name" value="F-box-like_dom_sf"/>
</dbReference>
<dbReference type="Gene3D" id="1.20.1280.50">
    <property type="match status" value="1"/>
</dbReference>
<feature type="domain" description="F-box" evidence="1">
    <location>
        <begin position="9"/>
        <end position="56"/>
    </location>
</feature>
<protein>
    <recommendedName>
        <fullName evidence="1">F-box domain-containing protein</fullName>
    </recommendedName>
</protein>
<reference evidence="2" key="1">
    <citation type="journal article" date="2022" name="IScience">
        <title>Evolution of zygomycete secretomes and the origins of terrestrial fungal ecologies.</title>
        <authorList>
            <person name="Chang Y."/>
            <person name="Wang Y."/>
            <person name="Mondo S."/>
            <person name="Ahrendt S."/>
            <person name="Andreopoulos W."/>
            <person name="Barry K."/>
            <person name="Beard J."/>
            <person name="Benny G.L."/>
            <person name="Blankenship S."/>
            <person name="Bonito G."/>
            <person name="Cuomo C."/>
            <person name="Desiro A."/>
            <person name="Gervers K.A."/>
            <person name="Hundley H."/>
            <person name="Kuo A."/>
            <person name="LaButti K."/>
            <person name="Lang B.F."/>
            <person name="Lipzen A."/>
            <person name="O'Donnell K."/>
            <person name="Pangilinan J."/>
            <person name="Reynolds N."/>
            <person name="Sandor L."/>
            <person name="Smith M.E."/>
            <person name="Tsang A."/>
            <person name="Grigoriev I.V."/>
            <person name="Stajich J.E."/>
            <person name="Spatafora J.W."/>
        </authorList>
    </citation>
    <scope>NUCLEOTIDE SEQUENCE</scope>
    <source>
        <strain evidence="2">RSA 2281</strain>
    </source>
</reference>
<dbReference type="Proteomes" id="UP001209540">
    <property type="component" value="Unassembled WGS sequence"/>
</dbReference>
<proteinExistence type="predicted"/>
<dbReference type="InterPro" id="IPR001810">
    <property type="entry name" value="F-box_dom"/>
</dbReference>
<reference evidence="2" key="2">
    <citation type="submission" date="2023-02" db="EMBL/GenBank/DDBJ databases">
        <authorList>
            <consortium name="DOE Joint Genome Institute"/>
            <person name="Mondo S.J."/>
            <person name="Chang Y."/>
            <person name="Wang Y."/>
            <person name="Ahrendt S."/>
            <person name="Andreopoulos W."/>
            <person name="Barry K."/>
            <person name="Beard J."/>
            <person name="Benny G.L."/>
            <person name="Blankenship S."/>
            <person name="Bonito G."/>
            <person name="Cuomo C."/>
            <person name="Desiro A."/>
            <person name="Gervers K.A."/>
            <person name="Hundley H."/>
            <person name="Kuo A."/>
            <person name="LaButti K."/>
            <person name="Lang B.F."/>
            <person name="Lipzen A."/>
            <person name="O'Donnell K."/>
            <person name="Pangilinan J."/>
            <person name="Reynolds N."/>
            <person name="Sandor L."/>
            <person name="Smith M.W."/>
            <person name="Tsang A."/>
            <person name="Grigoriev I.V."/>
            <person name="Stajich J.E."/>
            <person name="Spatafora J.W."/>
        </authorList>
    </citation>
    <scope>NUCLEOTIDE SEQUENCE</scope>
    <source>
        <strain evidence="2">RSA 2281</strain>
    </source>
</reference>
<dbReference type="Pfam" id="PF00646">
    <property type="entry name" value="F-box"/>
    <property type="match status" value="1"/>
</dbReference>
<keyword evidence="3" id="KW-1185">Reference proteome</keyword>
<evidence type="ECO:0000313" key="3">
    <source>
        <dbReference type="Proteomes" id="UP001209540"/>
    </source>
</evidence>
<dbReference type="EMBL" id="JAIXMP010000008">
    <property type="protein sequence ID" value="KAI9268970.1"/>
    <property type="molecule type" value="Genomic_DNA"/>
</dbReference>
<dbReference type="SUPFAM" id="SSF81383">
    <property type="entry name" value="F-box domain"/>
    <property type="match status" value="1"/>
</dbReference>
<accession>A0AAD5PFT7</accession>
<dbReference type="PROSITE" id="PS50181">
    <property type="entry name" value="FBOX"/>
    <property type="match status" value="1"/>
</dbReference>
<evidence type="ECO:0000259" key="1">
    <source>
        <dbReference type="PROSITE" id="PS50181"/>
    </source>
</evidence>
<dbReference type="AlphaFoldDB" id="A0AAD5PFT7"/>
<dbReference type="SMART" id="SM00256">
    <property type="entry name" value="FBOX"/>
    <property type="match status" value="1"/>
</dbReference>
<organism evidence="2 3">
    <name type="scientific">Phascolomyces articulosus</name>
    <dbReference type="NCBI Taxonomy" id="60185"/>
    <lineage>
        <taxon>Eukaryota</taxon>
        <taxon>Fungi</taxon>
        <taxon>Fungi incertae sedis</taxon>
        <taxon>Mucoromycota</taxon>
        <taxon>Mucoromycotina</taxon>
        <taxon>Mucoromycetes</taxon>
        <taxon>Mucorales</taxon>
        <taxon>Lichtheimiaceae</taxon>
        <taxon>Phascolomyces</taxon>
    </lineage>
</organism>